<dbReference type="EMBL" id="JAHQIW010001697">
    <property type="protein sequence ID" value="KAJ1353377.1"/>
    <property type="molecule type" value="Genomic_DNA"/>
</dbReference>
<gene>
    <name evidence="2" type="ORF">KIN20_009984</name>
</gene>
<reference evidence="2" key="1">
    <citation type="submission" date="2021-06" db="EMBL/GenBank/DDBJ databases">
        <title>Parelaphostrongylus tenuis whole genome reference sequence.</title>
        <authorList>
            <person name="Garwood T.J."/>
            <person name="Larsen P.A."/>
            <person name="Fountain-Jones N.M."/>
            <person name="Garbe J.R."/>
            <person name="Macchietto M.G."/>
            <person name="Kania S.A."/>
            <person name="Gerhold R.W."/>
            <person name="Richards J.E."/>
            <person name="Wolf T.M."/>
        </authorList>
    </citation>
    <scope>NUCLEOTIDE SEQUENCE</scope>
    <source>
        <strain evidence="2">MNPRO001-30</strain>
        <tissue evidence="2">Meninges</tissue>
    </source>
</reference>
<dbReference type="AlphaFoldDB" id="A0AAD5MRB5"/>
<name>A0AAD5MRB5_PARTN</name>
<protein>
    <submittedName>
        <fullName evidence="2">Uncharacterized protein</fullName>
    </submittedName>
</protein>
<evidence type="ECO:0000256" key="1">
    <source>
        <dbReference type="SAM" id="MobiDB-lite"/>
    </source>
</evidence>
<keyword evidence="3" id="KW-1185">Reference proteome</keyword>
<comment type="caution">
    <text evidence="2">The sequence shown here is derived from an EMBL/GenBank/DDBJ whole genome shotgun (WGS) entry which is preliminary data.</text>
</comment>
<dbReference type="Proteomes" id="UP001196413">
    <property type="component" value="Unassembled WGS sequence"/>
</dbReference>
<feature type="compositionally biased region" description="Polar residues" evidence="1">
    <location>
        <begin position="8"/>
        <end position="18"/>
    </location>
</feature>
<evidence type="ECO:0000313" key="3">
    <source>
        <dbReference type="Proteomes" id="UP001196413"/>
    </source>
</evidence>
<proteinExistence type="predicted"/>
<feature type="region of interest" description="Disordered" evidence="1">
    <location>
        <begin position="1"/>
        <end position="25"/>
    </location>
</feature>
<sequence>MRDVLSLASGSECFSSSSLPPPSKNAINNNRMYHVSKLIGRPGVEEIPNTEITALFIGLINSNN</sequence>
<organism evidence="2 3">
    <name type="scientific">Parelaphostrongylus tenuis</name>
    <name type="common">Meningeal worm</name>
    <dbReference type="NCBI Taxonomy" id="148309"/>
    <lineage>
        <taxon>Eukaryota</taxon>
        <taxon>Metazoa</taxon>
        <taxon>Ecdysozoa</taxon>
        <taxon>Nematoda</taxon>
        <taxon>Chromadorea</taxon>
        <taxon>Rhabditida</taxon>
        <taxon>Rhabditina</taxon>
        <taxon>Rhabditomorpha</taxon>
        <taxon>Strongyloidea</taxon>
        <taxon>Metastrongylidae</taxon>
        <taxon>Parelaphostrongylus</taxon>
    </lineage>
</organism>
<evidence type="ECO:0000313" key="2">
    <source>
        <dbReference type="EMBL" id="KAJ1353377.1"/>
    </source>
</evidence>
<accession>A0AAD5MRB5</accession>